<feature type="domain" description="RNA polymerase sigma-70 region 4" evidence="7">
    <location>
        <begin position="131"/>
        <end position="179"/>
    </location>
</feature>
<gene>
    <name evidence="8" type="ORF">I8748_28685</name>
</gene>
<evidence type="ECO:0000256" key="2">
    <source>
        <dbReference type="ARBA" id="ARBA00023015"/>
    </source>
</evidence>
<feature type="non-terminal residue" evidence="8">
    <location>
        <position position="279"/>
    </location>
</feature>
<dbReference type="InterPro" id="IPR013324">
    <property type="entry name" value="RNA_pol_sigma_r3/r4-like"/>
</dbReference>
<evidence type="ECO:0000256" key="1">
    <source>
        <dbReference type="ARBA" id="ARBA00010641"/>
    </source>
</evidence>
<dbReference type="EMBL" id="JAECZC010000085">
    <property type="protein sequence ID" value="MBH8566087.1"/>
    <property type="molecule type" value="Genomic_DNA"/>
</dbReference>
<proteinExistence type="inferred from homology"/>
<evidence type="ECO:0000256" key="6">
    <source>
        <dbReference type="SAM" id="MobiDB-lite"/>
    </source>
</evidence>
<dbReference type="AlphaFoldDB" id="A0A8J7HZ23"/>
<dbReference type="Proteomes" id="UP000632766">
    <property type="component" value="Unassembled WGS sequence"/>
</dbReference>
<name>A0A8J7HZ23_9NOST</name>
<dbReference type="Pfam" id="PF04545">
    <property type="entry name" value="Sigma70_r4"/>
    <property type="match status" value="1"/>
</dbReference>
<dbReference type="GO" id="GO:0003677">
    <property type="term" value="F:DNA binding"/>
    <property type="evidence" value="ECO:0007669"/>
    <property type="project" value="UniProtKB-KW"/>
</dbReference>
<organism evidence="8 9">
    <name type="scientific">Amazonocrinis nigriterrae CENA67</name>
    <dbReference type="NCBI Taxonomy" id="2794033"/>
    <lineage>
        <taxon>Bacteria</taxon>
        <taxon>Bacillati</taxon>
        <taxon>Cyanobacteriota</taxon>
        <taxon>Cyanophyceae</taxon>
        <taxon>Nostocales</taxon>
        <taxon>Nostocaceae</taxon>
        <taxon>Amazonocrinis</taxon>
        <taxon>Amazonocrinis nigriterrae</taxon>
    </lineage>
</organism>
<sequence length="279" mass="29461">MIQSSFPSPSGERFAAALETCRQFLLTVAAAEMPDYLTPKGGASDLVQNTLANAYLARARFCGRTLDELRAWLRGILANELADFRRRYRAACRDAAREAPVDAADASAATGSQPIDHLIRAERAEAVAAAVERLPADARSVLALRLDCGLGFREIGEHLGRTEEAARKVFLRALERLRATAPEPAEPDFPIRVGRGRGRAVRGRVPGRGSGPGPGRRGQGAPARGPGGPGPQGPVRPGGAGRRPAGPPRDRAGVRGRRGPRAGVPGGRVRGRADTGRLA</sequence>
<dbReference type="InterPro" id="IPR007630">
    <property type="entry name" value="RNA_pol_sigma70_r4"/>
</dbReference>
<keyword evidence="2" id="KW-0805">Transcription regulation</keyword>
<comment type="similarity">
    <text evidence="1">Belongs to the sigma-70 factor family. ECF subfamily.</text>
</comment>
<comment type="caution">
    <text evidence="8">The sequence shown here is derived from an EMBL/GenBank/DDBJ whole genome shotgun (WGS) entry which is preliminary data.</text>
</comment>
<protein>
    <submittedName>
        <fullName evidence="8">Sigma-70 family RNA polymerase sigma factor</fullName>
    </submittedName>
</protein>
<keyword evidence="9" id="KW-1185">Reference proteome</keyword>
<dbReference type="InterPro" id="IPR014284">
    <property type="entry name" value="RNA_pol_sigma-70_dom"/>
</dbReference>
<dbReference type="GO" id="GO:0016987">
    <property type="term" value="F:sigma factor activity"/>
    <property type="evidence" value="ECO:0007669"/>
    <property type="project" value="UniProtKB-KW"/>
</dbReference>
<dbReference type="PANTHER" id="PTHR43133">
    <property type="entry name" value="RNA POLYMERASE ECF-TYPE SIGMA FACTO"/>
    <property type="match status" value="1"/>
</dbReference>
<reference evidence="8 9" key="1">
    <citation type="journal article" date="2021" name="Int. J. Syst. Evol. Microbiol.">
        <title>Amazonocrinis nigriterrae gen. nov., sp. nov., Atlanticothrix silvestris gen. nov., sp. nov. and Dendronalium phyllosphericum gen. nov., sp. nov., nostocacean cyanobacteria from Brazilian environments.</title>
        <authorList>
            <person name="Alvarenga D.O."/>
            <person name="Andreote A.P.D."/>
            <person name="Branco L.H.Z."/>
            <person name="Delbaje E."/>
            <person name="Cruz R.B."/>
            <person name="Varani A.M."/>
            <person name="Fiore M.F."/>
        </authorList>
    </citation>
    <scope>NUCLEOTIDE SEQUENCE [LARGE SCALE GENOMIC DNA]</scope>
    <source>
        <strain evidence="8 9">CENA67</strain>
    </source>
</reference>
<keyword evidence="5" id="KW-0804">Transcription</keyword>
<dbReference type="Gene3D" id="1.10.1740.10">
    <property type="match status" value="1"/>
</dbReference>
<evidence type="ECO:0000256" key="3">
    <source>
        <dbReference type="ARBA" id="ARBA00023082"/>
    </source>
</evidence>
<accession>A0A8J7HZ23</accession>
<dbReference type="NCBIfam" id="TIGR02937">
    <property type="entry name" value="sigma70-ECF"/>
    <property type="match status" value="1"/>
</dbReference>
<keyword evidence="3" id="KW-0731">Sigma factor</keyword>
<dbReference type="SUPFAM" id="SSF88659">
    <property type="entry name" value="Sigma3 and sigma4 domains of RNA polymerase sigma factors"/>
    <property type="match status" value="1"/>
</dbReference>
<evidence type="ECO:0000313" key="8">
    <source>
        <dbReference type="EMBL" id="MBH8566087.1"/>
    </source>
</evidence>
<dbReference type="InterPro" id="IPR036388">
    <property type="entry name" value="WH-like_DNA-bd_sf"/>
</dbReference>
<evidence type="ECO:0000259" key="7">
    <source>
        <dbReference type="Pfam" id="PF04545"/>
    </source>
</evidence>
<evidence type="ECO:0000256" key="4">
    <source>
        <dbReference type="ARBA" id="ARBA00023125"/>
    </source>
</evidence>
<keyword evidence="4" id="KW-0238">DNA-binding</keyword>
<dbReference type="SUPFAM" id="SSF88946">
    <property type="entry name" value="Sigma2 domain of RNA polymerase sigma factors"/>
    <property type="match status" value="1"/>
</dbReference>
<feature type="compositionally biased region" description="Gly residues" evidence="6">
    <location>
        <begin position="206"/>
        <end position="218"/>
    </location>
</feature>
<dbReference type="InterPro" id="IPR039425">
    <property type="entry name" value="RNA_pol_sigma-70-like"/>
</dbReference>
<feature type="region of interest" description="Disordered" evidence="6">
    <location>
        <begin position="184"/>
        <end position="279"/>
    </location>
</feature>
<evidence type="ECO:0000313" key="9">
    <source>
        <dbReference type="Proteomes" id="UP000632766"/>
    </source>
</evidence>
<dbReference type="PANTHER" id="PTHR43133:SF8">
    <property type="entry name" value="RNA POLYMERASE SIGMA FACTOR HI_1459-RELATED"/>
    <property type="match status" value="1"/>
</dbReference>
<dbReference type="Gene3D" id="1.10.10.10">
    <property type="entry name" value="Winged helix-like DNA-binding domain superfamily/Winged helix DNA-binding domain"/>
    <property type="match status" value="1"/>
</dbReference>
<dbReference type="InterPro" id="IPR013325">
    <property type="entry name" value="RNA_pol_sigma_r2"/>
</dbReference>
<evidence type="ECO:0000256" key="5">
    <source>
        <dbReference type="ARBA" id="ARBA00023163"/>
    </source>
</evidence>
<dbReference type="GO" id="GO:0006352">
    <property type="term" value="P:DNA-templated transcription initiation"/>
    <property type="evidence" value="ECO:0007669"/>
    <property type="project" value="InterPro"/>
</dbReference>